<comment type="caution">
    <text evidence="6">Lacks conserved residue(s) required for the propagation of feature annotation.</text>
</comment>
<evidence type="ECO:0000256" key="7">
    <source>
        <dbReference type="RuleBase" id="RU361144"/>
    </source>
</evidence>
<evidence type="ECO:0000313" key="9">
    <source>
        <dbReference type="EMBL" id="CAG5097426.1"/>
    </source>
</evidence>
<dbReference type="PANTHER" id="PTHR10514">
    <property type="entry name" value="ANGIOTENSIN-CONVERTING ENZYME"/>
    <property type="match status" value="1"/>
</dbReference>
<evidence type="ECO:0000256" key="2">
    <source>
        <dbReference type="ARBA" id="ARBA00008139"/>
    </source>
</evidence>
<keyword evidence="7" id="KW-0862">Zinc</keyword>
<comment type="cofactor">
    <cofactor evidence="7">
        <name>Zn(2+)</name>
        <dbReference type="ChEBI" id="CHEBI:29105"/>
    </cofactor>
    <text evidence="7">Binds 1 zinc ion per subunit.</text>
</comment>
<dbReference type="EMBL" id="OU015569">
    <property type="protein sequence ID" value="CAG5097426.1"/>
    <property type="molecule type" value="Genomic_DNA"/>
</dbReference>
<comment type="cofactor">
    <cofactor evidence="1">
        <name>chloride</name>
        <dbReference type="ChEBI" id="CHEBI:17996"/>
    </cofactor>
</comment>
<keyword evidence="4" id="KW-1015">Disulfide bond</keyword>
<feature type="chain" id="PRO_5046380768" description="Angiotensin-converting enzyme" evidence="8">
    <location>
        <begin position="16"/>
        <end position="775"/>
    </location>
</feature>
<dbReference type="CDD" id="cd00117">
    <property type="entry name" value="TFP"/>
    <property type="match status" value="1"/>
</dbReference>
<keyword evidence="7" id="KW-0378">Hydrolase</keyword>
<dbReference type="PROSITE" id="PS52011">
    <property type="entry name" value="PEPTIDASE_M2"/>
    <property type="match status" value="1"/>
</dbReference>
<dbReference type="PANTHER" id="PTHR10514:SF27">
    <property type="entry name" value="ANGIOTENSIN-CONVERTING ENZYME"/>
    <property type="match status" value="1"/>
</dbReference>
<keyword evidence="3 8" id="KW-0732">Signal</keyword>
<evidence type="ECO:0000256" key="1">
    <source>
        <dbReference type="ARBA" id="ARBA00001923"/>
    </source>
</evidence>
<keyword evidence="7" id="KW-0479">Metal-binding</keyword>
<proteinExistence type="inferred from homology"/>
<dbReference type="InterPro" id="IPR001548">
    <property type="entry name" value="Peptidase_M2"/>
</dbReference>
<evidence type="ECO:0000313" key="10">
    <source>
        <dbReference type="Proteomes" id="UP001158576"/>
    </source>
</evidence>
<evidence type="ECO:0000256" key="6">
    <source>
        <dbReference type="PROSITE-ProRule" id="PRU01355"/>
    </source>
</evidence>
<reference evidence="9 10" key="1">
    <citation type="submission" date="2021-04" db="EMBL/GenBank/DDBJ databases">
        <authorList>
            <person name="Bliznina A."/>
        </authorList>
    </citation>
    <scope>NUCLEOTIDE SEQUENCE [LARGE SCALE GENOMIC DNA]</scope>
</reference>
<dbReference type="EC" id="3.4.-.-" evidence="7"/>
<keyword evidence="7" id="KW-0645">Protease</keyword>
<protein>
    <recommendedName>
        <fullName evidence="7">Angiotensin-converting enzyme</fullName>
        <ecNumber evidence="7">3.4.-.-</ecNumber>
    </recommendedName>
</protein>
<gene>
    <name evidence="9" type="ORF">OKIOD_LOCUS6629</name>
</gene>
<evidence type="ECO:0000256" key="4">
    <source>
        <dbReference type="ARBA" id="ARBA00023157"/>
    </source>
</evidence>
<dbReference type="Gene3D" id="1.10.1370.30">
    <property type="match status" value="1"/>
</dbReference>
<dbReference type="SUPFAM" id="SSF55486">
    <property type="entry name" value="Metalloproteases ('zincins'), catalytic domain"/>
    <property type="match status" value="1"/>
</dbReference>
<feature type="signal peptide" evidence="8">
    <location>
        <begin position="1"/>
        <end position="15"/>
    </location>
</feature>
<dbReference type="Proteomes" id="UP001158576">
    <property type="component" value="Chromosome XSR"/>
</dbReference>
<evidence type="ECO:0000256" key="3">
    <source>
        <dbReference type="ARBA" id="ARBA00022729"/>
    </source>
</evidence>
<organism evidence="9 10">
    <name type="scientific">Oikopleura dioica</name>
    <name type="common">Tunicate</name>
    <dbReference type="NCBI Taxonomy" id="34765"/>
    <lineage>
        <taxon>Eukaryota</taxon>
        <taxon>Metazoa</taxon>
        <taxon>Chordata</taxon>
        <taxon>Tunicata</taxon>
        <taxon>Appendicularia</taxon>
        <taxon>Copelata</taxon>
        <taxon>Oikopleuridae</taxon>
        <taxon>Oikopleura</taxon>
    </lineage>
</organism>
<sequence length="775" mass="86958">MKLFVAATSASAVTAFQCYECSDQTINDVNPCGTISENDNPVTCESDIGCFGTDVIAFSENYSDGSLEIITRGCVNNTEEVSQGCIYYKAGDTVTDENGDEITIENDSEICSMHCEEDLCNGMNAGGPCVVKESYEFLNSWMVHMQPLYTASANANWANNIDISDDNAAEAGRVDAELARWATQTGSCGKAHFKTDKGYDIHADPNEESIWKNELLQERALDMILNVGPAALESEEFKTYNGLLQQMQAHYSTAKVLIENDYSGDEVDLSQIEEIMYVDAGKGSDDNYEQMRHLWEGWHNTANEQKASYEQFVELSNKGVVSSDMDHPDTGAYWRSWYEDDDFEANMESLWGEVSEIYEKLFVYVRGRMNAHYGEERVAAKEPMPAHIFGNMWAQDWSALYPFVVPHPEAGERPDATDALSGKTEKQMFEMADEFFQGLGLPAMTQTFWNESVIEKQDNMVCHASAWDFFVGDAMSAVEAEGDYRIKQCTVKTHSDFVTVHHEMGHIQYYQNYAAQPIVFRNGANPGFHEAIGDTIALSVNTPAHLTNVGLLSGYEESKEADLNYLMQTALTKIGFLPFGYVTDLWRWKVFSGETKPADYQKSWTELRNQYQGIVPPVERDDGENFDAAAKFHIPNNTPYIRYFVSHILQFQFYEKMCEAAGWNEELYKCTFADSKEAGDLLKQILEPGNSVDANTILESVGIKKMSADSLKKYFEPLIAYLDEANKDYHKDFPSSPSKWMPCAAGKCPPKNDGSNHATTTILSSALLALFALLW</sequence>
<comment type="similarity">
    <text evidence="2 6 7">Belongs to the peptidase M2 family.</text>
</comment>
<evidence type="ECO:0000256" key="8">
    <source>
        <dbReference type="SAM" id="SignalP"/>
    </source>
</evidence>
<name>A0ABN7SDF7_OIKDI</name>
<dbReference type="PRINTS" id="PR00791">
    <property type="entry name" value="PEPDIPTASEA"/>
</dbReference>
<keyword evidence="5 7" id="KW-0325">Glycoprotein</keyword>
<dbReference type="CDD" id="cd06461">
    <property type="entry name" value="M2_ACE"/>
    <property type="match status" value="1"/>
</dbReference>
<keyword evidence="10" id="KW-1185">Reference proteome</keyword>
<evidence type="ECO:0000256" key="5">
    <source>
        <dbReference type="ARBA" id="ARBA00023180"/>
    </source>
</evidence>
<dbReference type="Pfam" id="PF01401">
    <property type="entry name" value="Peptidase_M2"/>
    <property type="match status" value="1"/>
</dbReference>
<keyword evidence="7" id="KW-0121">Carboxypeptidase</keyword>
<keyword evidence="7" id="KW-0482">Metalloprotease</keyword>
<accession>A0ABN7SDF7</accession>